<reference evidence="7 8" key="1">
    <citation type="submission" date="2017-12" db="EMBL/GenBank/DDBJ databases">
        <authorList>
            <person name="Pombert J.-F."/>
            <person name="Haag K.L."/>
            <person name="Ebert D."/>
        </authorList>
    </citation>
    <scope>NUCLEOTIDE SEQUENCE [LARGE SCALE GENOMIC DNA]</scope>
    <source>
        <strain evidence="7">FI-OER-3-3</strain>
    </source>
</reference>
<dbReference type="SMART" id="SM01250">
    <property type="entry name" value="KAT11"/>
    <property type="match status" value="1"/>
</dbReference>
<comment type="caution">
    <text evidence="7">The sequence shown here is derived from an EMBL/GenBank/DDBJ whole genome shotgun (WGS) entry which is preliminary data.</text>
</comment>
<evidence type="ECO:0000313" key="8">
    <source>
        <dbReference type="Proteomes" id="UP000292362"/>
    </source>
</evidence>
<name>A0A4Q9LCD6_9MICR</name>
<evidence type="ECO:0000256" key="5">
    <source>
        <dbReference type="ARBA" id="ARBA00023163"/>
    </source>
</evidence>
<sequence length="298" mass="35244">METVFVNLKDINGDIKIKYTGIYDEKISKIMFLFWQIQEQNEIFVAGIVFEMKEKNIVYISILDSTGEFKPRNMQKGFINDTILALLKYLSPTFLEVFSQPKKEIIFGKSSKNTKKGFLNSHKLFKYWKNIFSKYICCENKKEYKLYIHNNTDESNGIPYHRNTKLNDIYLFDDDPKQKLINNLEENVDIYNFFSILLFRSDFSNGSLLFNVCPCKKHNSNINLEEFNLFDIKEILETLRGLDFSDYQNSLKSTIFFLKKYQLKSFLFKTSKSKLSENIIETPIEEQSFVKIKTKSKK</sequence>
<evidence type="ECO:0000256" key="4">
    <source>
        <dbReference type="ARBA" id="ARBA00023015"/>
    </source>
</evidence>
<keyword evidence="6" id="KW-0539">Nucleus</keyword>
<comment type="subcellular location">
    <subcellularLocation>
        <location evidence="1">Nucleus</location>
    </subcellularLocation>
</comment>
<keyword evidence="5" id="KW-0804">Transcription</keyword>
<dbReference type="EC" id="2.3.1.48" evidence="2"/>
<dbReference type="Pfam" id="PF08214">
    <property type="entry name" value="HAT_KAT11"/>
    <property type="match status" value="1"/>
</dbReference>
<dbReference type="EMBL" id="PITJ01000003">
    <property type="protein sequence ID" value="TBU05529.1"/>
    <property type="molecule type" value="Genomic_DNA"/>
</dbReference>
<dbReference type="InterPro" id="IPR013178">
    <property type="entry name" value="Histone_AcTrfase_Rtt109/CBP"/>
</dbReference>
<keyword evidence="4" id="KW-0805">Transcription regulation</keyword>
<dbReference type="GO" id="GO:0005634">
    <property type="term" value="C:nucleus"/>
    <property type="evidence" value="ECO:0007669"/>
    <property type="project" value="UniProtKB-SubCell"/>
</dbReference>
<protein>
    <recommendedName>
        <fullName evidence="2">histone acetyltransferase</fullName>
        <ecNumber evidence="2">2.3.1.48</ecNumber>
    </recommendedName>
</protein>
<dbReference type="AlphaFoldDB" id="A0A4Q9LCD6"/>
<dbReference type="GO" id="GO:0006355">
    <property type="term" value="P:regulation of DNA-templated transcription"/>
    <property type="evidence" value="ECO:0007669"/>
    <property type="project" value="InterPro"/>
</dbReference>
<evidence type="ECO:0000256" key="6">
    <source>
        <dbReference type="ARBA" id="ARBA00023242"/>
    </source>
</evidence>
<dbReference type="Proteomes" id="UP000292362">
    <property type="component" value="Unassembled WGS sequence"/>
</dbReference>
<evidence type="ECO:0000313" key="7">
    <source>
        <dbReference type="EMBL" id="TBU05529.1"/>
    </source>
</evidence>
<evidence type="ECO:0000256" key="2">
    <source>
        <dbReference type="ARBA" id="ARBA00013184"/>
    </source>
</evidence>
<dbReference type="GO" id="GO:0004402">
    <property type="term" value="F:histone acetyltransferase activity"/>
    <property type="evidence" value="ECO:0007669"/>
    <property type="project" value="InterPro"/>
</dbReference>
<keyword evidence="3" id="KW-0808">Transferase</keyword>
<gene>
    <name evidence="7" type="ORF">CWI37_0003p0020</name>
</gene>
<accession>A0A4Q9LCD6</accession>
<proteinExistence type="predicted"/>
<evidence type="ECO:0000256" key="3">
    <source>
        <dbReference type="ARBA" id="ARBA00022679"/>
    </source>
</evidence>
<evidence type="ECO:0000256" key="1">
    <source>
        <dbReference type="ARBA" id="ARBA00004123"/>
    </source>
</evidence>
<organism evidence="7 8">
    <name type="scientific">Hamiltosporidium tvaerminnensis</name>
    <dbReference type="NCBI Taxonomy" id="1176355"/>
    <lineage>
        <taxon>Eukaryota</taxon>
        <taxon>Fungi</taxon>
        <taxon>Fungi incertae sedis</taxon>
        <taxon>Microsporidia</taxon>
        <taxon>Dubosqiidae</taxon>
        <taxon>Hamiltosporidium</taxon>
    </lineage>
</organism>
<dbReference type="VEuPathDB" id="MicrosporidiaDB:CWI37_0003p0020"/>